<protein>
    <submittedName>
        <fullName evidence="1">Uncharacterized protein</fullName>
    </submittedName>
</protein>
<reference evidence="1" key="2">
    <citation type="submission" date="2019-02" db="EMBL/GenBank/DDBJ databases">
        <authorList>
            <person name="Chen S.-C."/>
            <person name="Chien H.-H."/>
            <person name="Lai M.-C."/>
        </authorList>
    </citation>
    <scope>NUCLEOTIDE SEQUENCE</scope>
    <source>
        <strain evidence="1">N2F9704</strain>
    </source>
</reference>
<name>A0A8A3S1K9_9EURY</name>
<sequence>MERGLSRIFKDELVPEDFVSHHYCLPSTPNLAIRPEQDRNILQFYRLNPRLECFFFEDLALA</sequence>
<keyword evidence="2" id="KW-1185">Reference proteome</keyword>
<dbReference type="EMBL" id="CP036172">
    <property type="protein sequence ID" value="QSZ66327.1"/>
    <property type="molecule type" value="Genomic_DNA"/>
</dbReference>
<organism evidence="1 2">
    <name type="scientific">Methanofollis aquaemaris</name>
    <dbReference type="NCBI Taxonomy" id="126734"/>
    <lineage>
        <taxon>Archaea</taxon>
        <taxon>Methanobacteriati</taxon>
        <taxon>Methanobacteriota</taxon>
        <taxon>Stenosarchaea group</taxon>
        <taxon>Methanomicrobia</taxon>
        <taxon>Methanomicrobiales</taxon>
        <taxon>Methanomicrobiaceae</taxon>
        <taxon>Methanofollis</taxon>
    </lineage>
</organism>
<accession>A0A8A3S1K9</accession>
<dbReference type="GeneID" id="76423057"/>
<dbReference type="AlphaFoldDB" id="A0A8A3S1K9"/>
<evidence type="ECO:0000313" key="2">
    <source>
        <dbReference type="Proteomes" id="UP001042704"/>
    </source>
</evidence>
<proteinExistence type="predicted"/>
<reference evidence="1" key="1">
    <citation type="journal article" date="2001" name="Int. J. Syst. Evol. Microbiol.">
        <title>Methanofollis aquaemaris sp. nov., a methanogen isolated from an aquaculture fish pond.</title>
        <authorList>
            <person name="Lai M.C."/>
            <person name="Chen S.C."/>
        </authorList>
    </citation>
    <scope>NUCLEOTIDE SEQUENCE</scope>
    <source>
        <strain evidence="1">N2F9704</strain>
    </source>
</reference>
<dbReference type="KEGG" id="maqe:RJ40_01830"/>
<evidence type="ECO:0000313" key="1">
    <source>
        <dbReference type="EMBL" id="QSZ66327.1"/>
    </source>
</evidence>
<dbReference type="RefSeq" id="WP_265581655.1">
    <property type="nucleotide sequence ID" value="NZ_CP036172.1"/>
</dbReference>
<dbReference type="Proteomes" id="UP001042704">
    <property type="component" value="Chromosome"/>
</dbReference>
<gene>
    <name evidence="1" type="ORF">RJ40_01830</name>
</gene>